<dbReference type="PANTHER" id="PTHR35859">
    <property type="entry name" value="NONSELECTIVE CATION CHANNEL PROTEIN"/>
    <property type="match status" value="1"/>
</dbReference>
<feature type="transmembrane region" description="Helical" evidence="2">
    <location>
        <begin position="312"/>
        <end position="330"/>
    </location>
</feature>
<evidence type="ECO:0000259" key="4">
    <source>
        <dbReference type="Pfam" id="PF23190"/>
    </source>
</evidence>
<comment type="caution">
    <text evidence="6">The sequence shown here is derived from an EMBL/GenBank/DDBJ whole genome shotgun (WGS) entry which is preliminary data.</text>
</comment>
<feature type="compositionally biased region" description="Acidic residues" evidence="1">
    <location>
        <begin position="31"/>
        <end position="49"/>
    </location>
</feature>
<dbReference type="InterPro" id="IPR056336">
    <property type="entry name" value="YVC1_C"/>
</dbReference>
<feature type="transmembrane region" description="Helical" evidence="2">
    <location>
        <begin position="864"/>
        <end position="882"/>
    </location>
</feature>
<dbReference type="PANTHER" id="PTHR35859:SF1">
    <property type="entry name" value="NONSELECTIVE CATION CHANNEL PROTEIN"/>
    <property type="match status" value="1"/>
</dbReference>
<evidence type="ECO:0000256" key="1">
    <source>
        <dbReference type="SAM" id="MobiDB-lite"/>
    </source>
</evidence>
<keyword evidence="2" id="KW-0812">Transmembrane</keyword>
<evidence type="ECO:0000313" key="6">
    <source>
        <dbReference type="EMBL" id="TFA98751.1"/>
    </source>
</evidence>
<gene>
    <name evidence="6" type="ORF">CCMA1212_009574</name>
</gene>
<dbReference type="Pfam" id="PF09430">
    <property type="entry name" value="EMC7_beta-sandw"/>
    <property type="match status" value="1"/>
</dbReference>
<keyword evidence="7" id="KW-1185">Reference proteome</keyword>
<dbReference type="GeneID" id="300581100"/>
<dbReference type="InterPro" id="IPR056337">
    <property type="entry name" value="LHD_YVC1"/>
</dbReference>
<dbReference type="InterPro" id="IPR052971">
    <property type="entry name" value="TRP_calcium_channel"/>
</dbReference>
<feature type="region of interest" description="Disordered" evidence="1">
    <location>
        <begin position="21"/>
        <end position="49"/>
    </location>
</feature>
<keyword evidence="2" id="KW-0472">Membrane</keyword>
<proteinExistence type="predicted"/>
<dbReference type="Pfam" id="PF23190">
    <property type="entry name" value="LHD_TRPY1"/>
    <property type="match status" value="1"/>
</dbReference>
<feature type="transmembrane region" description="Helical" evidence="2">
    <location>
        <begin position="281"/>
        <end position="300"/>
    </location>
</feature>
<dbReference type="EMBL" id="PPTA01000018">
    <property type="protein sequence ID" value="TFA98751.1"/>
    <property type="molecule type" value="Genomic_DNA"/>
</dbReference>
<keyword evidence="2" id="KW-1133">Transmembrane helix</keyword>
<feature type="transmembrane region" description="Helical" evidence="2">
    <location>
        <begin position="416"/>
        <end position="437"/>
    </location>
</feature>
<feature type="domain" description="YVC1 N-terminal linker helical" evidence="4">
    <location>
        <begin position="80"/>
        <end position="246"/>
    </location>
</feature>
<dbReference type="Proteomes" id="UP001642720">
    <property type="component" value="Unassembled WGS sequence"/>
</dbReference>
<sequence>MTLYFEFVVVVGMNDTFASGDASGMAMREGDDAEAADGEEADNLLSDEDEALRPSDVFTTIHRHNPTTAHIETEDPYTLEQLTSPRINTLVVRPLVDRLYNPDDMSIVYCLLANRLQFLKEQTAAKHQSVSLARATLCEIVATKILRKLHEYNHPDKAGAAGLLRLANALVQGFDPFSGAPEDVALAGRYAHWPVQRRGGNERKLTALELAIVSQSKTLMSSPACVRVVNAVYEGQVVYTPISFVDILPDHYKHHPVSLYDPRKAPLLNHYRLIVPKWRNLLESMQFMVLLGLYVLTMVNRNNSTSLKLYESLFAVYTLGWILDEFAAIIEHGWAVHSQKTWSFLDVTFTIIFCAYLFARLYDVRIPVAQDTGGASSMGLHILCVAAPVLLTRVAFSLMPDNIVFISLHAMMKDFLVLTFLTLWCVGGFFLALQWLLTAGQGAEPEWYTVAKWLLWIWFGLDGTGIQESVQFHVVLGPALIIAFAFLGNTLFLTILVAVLTNTFSRIVAAEAAEIQFRRAVLTFECVRSDAIFAYPPPMNVPALFLMLPLKLLVSARTFHTIHVAIVRVLNFPVLLLISMYERNLFKASESRRGAKTSQLLRWRFTGFNPHGDIEAVFEADPPPGAMDEAGELDGLSELGFTDDGVSRSSRDMPRPVVFRLSNSRSRDEALAMLGRGSPRGDGILSCRALIDPSIPNPQRKRSNPPAMNLLLLPLTAALAAILAAAAETTTTHLTLSVSLPPKPNPFLLPSSTHATLSSLHKRLSAPLSAVNTFDFHNVSADSYLLDVHCPTDNFLPLRVDVGPGGEVQAWETYRGNEWGNKGEEVPVRSEGATRSLGVKAAGPKIFFMERAKFSVLSILKNPMILMGLVTMGIVFGMPYLMENMDPELRAEFEERQKESPMNALMANAQGGQNPLGNFDMAAYLAGSGKKEGVKR</sequence>
<evidence type="ECO:0000256" key="2">
    <source>
        <dbReference type="SAM" id="Phobius"/>
    </source>
</evidence>
<dbReference type="RefSeq" id="XP_073554953.1">
    <property type="nucleotide sequence ID" value="XM_073706650.1"/>
</dbReference>
<evidence type="ECO:0000259" key="5">
    <source>
        <dbReference type="Pfam" id="PF23317"/>
    </source>
</evidence>
<accession>A0ABY2GT46</accession>
<feature type="transmembrane region" description="Helical" evidence="2">
    <location>
        <begin position="342"/>
        <end position="359"/>
    </location>
</feature>
<feature type="domain" description="ER membrane protein complex subunit 7 beta-sandwich" evidence="3">
    <location>
        <begin position="747"/>
        <end position="867"/>
    </location>
</feature>
<organism evidence="6 7">
    <name type="scientific">Trichoderma ghanense</name>
    <dbReference type="NCBI Taxonomy" id="65468"/>
    <lineage>
        <taxon>Eukaryota</taxon>
        <taxon>Fungi</taxon>
        <taxon>Dikarya</taxon>
        <taxon>Ascomycota</taxon>
        <taxon>Pezizomycotina</taxon>
        <taxon>Sordariomycetes</taxon>
        <taxon>Hypocreomycetidae</taxon>
        <taxon>Hypocreales</taxon>
        <taxon>Hypocreaceae</taxon>
        <taxon>Trichoderma</taxon>
    </lineage>
</organism>
<feature type="transmembrane region" description="Helical" evidence="2">
    <location>
        <begin position="479"/>
        <end position="500"/>
    </location>
</feature>
<feature type="transmembrane region" description="Helical" evidence="2">
    <location>
        <begin position="379"/>
        <end position="396"/>
    </location>
</feature>
<evidence type="ECO:0000313" key="7">
    <source>
        <dbReference type="Proteomes" id="UP001642720"/>
    </source>
</evidence>
<protein>
    <submittedName>
        <fullName evidence="6">Calcium channel YVC1</fullName>
    </submittedName>
</protein>
<evidence type="ECO:0000259" key="3">
    <source>
        <dbReference type="Pfam" id="PF09430"/>
    </source>
</evidence>
<feature type="domain" description="Calcium channel YVC1-like C-terminal transmembrane" evidence="5">
    <location>
        <begin position="287"/>
        <end position="587"/>
    </location>
</feature>
<dbReference type="InterPro" id="IPR019008">
    <property type="entry name" value="Beta_sandwich_EMC7"/>
</dbReference>
<reference evidence="6 7" key="1">
    <citation type="submission" date="2018-01" db="EMBL/GenBank/DDBJ databases">
        <title>Genome characterization of the sugarcane-associated fungus Trichoderma ghanense CCMA-1212 and their application in lignocelulose bioconversion.</title>
        <authorList>
            <person name="Steindorff A.S."/>
            <person name="Mendes T.D."/>
            <person name="Vilela E.S.D."/>
            <person name="Rodrigues D.S."/>
            <person name="Formighieri E.F."/>
            <person name="Melo I.S."/>
            <person name="Favaro L.C.L."/>
        </authorList>
    </citation>
    <scope>NUCLEOTIDE SEQUENCE [LARGE SCALE GENOMIC DNA]</scope>
    <source>
        <strain evidence="6 7">CCMA-1212</strain>
    </source>
</reference>
<dbReference type="Pfam" id="PF23317">
    <property type="entry name" value="YVC1_C"/>
    <property type="match status" value="1"/>
</dbReference>
<name>A0ABY2GT46_9HYPO</name>